<gene>
    <name evidence="2" type="ORF">K435DRAFT_854200</name>
</gene>
<sequence>MELECAPMSTLTSKDARTPPPGLTPAGYSKLMLWSASSDVFIFDELRIWEWKSGVVDFLFDGTTDYSIIFVIGFGFLESGLTSASVKAITSSSSSGKNRYFRISTQRRPQRPFPLLQGRASRRGRKSTALMGKSGDHQKEHLKRGISGSTFDNEDDQDGRDVQSEGVGSEIGEEEESVAPLRSTATTAKSSLRETGTGSSSDDGIGIARWKSSRLSGVNTSSCDVRTKKSTRAL</sequence>
<dbReference type="AlphaFoldDB" id="A0A4S8MFR9"/>
<protein>
    <submittedName>
        <fullName evidence="2">Uncharacterized protein</fullName>
    </submittedName>
</protein>
<name>A0A4S8MFR9_DENBC</name>
<feature type="region of interest" description="Disordered" evidence="1">
    <location>
        <begin position="1"/>
        <end position="21"/>
    </location>
</feature>
<evidence type="ECO:0000256" key="1">
    <source>
        <dbReference type="SAM" id="MobiDB-lite"/>
    </source>
</evidence>
<reference evidence="2 3" key="1">
    <citation type="journal article" date="2019" name="Nat. Ecol. Evol.">
        <title>Megaphylogeny resolves global patterns of mushroom evolution.</title>
        <authorList>
            <person name="Varga T."/>
            <person name="Krizsan K."/>
            <person name="Foldi C."/>
            <person name="Dima B."/>
            <person name="Sanchez-Garcia M."/>
            <person name="Sanchez-Ramirez S."/>
            <person name="Szollosi G.J."/>
            <person name="Szarkandi J.G."/>
            <person name="Papp V."/>
            <person name="Albert L."/>
            <person name="Andreopoulos W."/>
            <person name="Angelini C."/>
            <person name="Antonin V."/>
            <person name="Barry K.W."/>
            <person name="Bougher N.L."/>
            <person name="Buchanan P."/>
            <person name="Buyck B."/>
            <person name="Bense V."/>
            <person name="Catcheside P."/>
            <person name="Chovatia M."/>
            <person name="Cooper J."/>
            <person name="Damon W."/>
            <person name="Desjardin D."/>
            <person name="Finy P."/>
            <person name="Geml J."/>
            <person name="Haridas S."/>
            <person name="Hughes K."/>
            <person name="Justo A."/>
            <person name="Karasinski D."/>
            <person name="Kautmanova I."/>
            <person name="Kiss B."/>
            <person name="Kocsube S."/>
            <person name="Kotiranta H."/>
            <person name="LaButti K.M."/>
            <person name="Lechner B.E."/>
            <person name="Liimatainen K."/>
            <person name="Lipzen A."/>
            <person name="Lukacs Z."/>
            <person name="Mihaltcheva S."/>
            <person name="Morgado L.N."/>
            <person name="Niskanen T."/>
            <person name="Noordeloos M.E."/>
            <person name="Ohm R.A."/>
            <person name="Ortiz-Santana B."/>
            <person name="Ovrebo C."/>
            <person name="Racz N."/>
            <person name="Riley R."/>
            <person name="Savchenko A."/>
            <person name="Shiryaev A."/>
            <person name="Soop K."/>
            <person name="Spirin V."/>
            <person name="Szebenyi C."/>
            <person name="Tomsovsky M."/>
            <person name="Tulloss R.E."/>
            <person name="Uehling J."/>
            <person name="Grigoriev I.V."/>
            <person name="Vagvolgyi C."/>
            <person name="Papp T."/>
            <person name="Martin F.M."/>
            <person name="Miettinen O."/>
            <person name="Hibbett D.S."/>
            <person name="Nagy L.G."/>
        </authorList>
    </citation>
    <scope>NUCLEOTIDE SEQUENCE [LARGE SCALE GENOMIC DNA]</scope>
    <source>
        <strain evidence="2 3">CBS 962.96</strain>
    </source>
</reference>
<keyword evidence="3" id="KW-1185">Reference proteome</keyword>
<feature type="region of interest" description="Disordered" evidence="1">
    <location>
        <begin position="111"/>
        <end position="234"/>
    </location>
</feature>
<dbReference type="Proteomes" id="UP000297245">
    <property type="component" value="Unassembled WGS sequence"/>
</dbReference>
<accession>A0A4S8MFR9</accession>
<evidence type="ECO:0000313" key="2">
    <source>
        <dbReference type="EMBL" id="THV00944.1"/>
    </source>
</evidence>
<organism evidence="2 3">
    <name type="scientific">Dendrothele bispora (strain CBS 962.96)</name>
    <dbReference type="NCBI Taxonomy" id="1314807"/>
    <lineage>
        <taxon>Eukaryota</taxon>
        <taxon>Fungi</taxon>
        <taxon>Dikarya</taxon>
        <taxon>Basidiomycota</taxon>
        <taxon>Agaricomycotina</taxon>
        <taxon>Agaricomycetes</taxon>
        <taxon>Agaricomycetidae</taxon>
        <taxon>Agaricales</taxon>
        <taxon>Agaricales incertae sedis</taxon>
        <taxon>Dendrothele</taxon>
    </lineage>
</organism>
<proteinExistence type="predicted"/>
<dbReference type="EMBL" id="ML179096">
    <property type="protein sequence ID" value="THV00944.1"/>
    <property type="molecule type" value="Genomic_DNA"/>
</dbReference>
<feature type="compositionally biased region" description="Polar residues" evidence="1">
    <location>
        <begin position="183"/>
        <end position="194"/>
    </location>
</feature>
<feature type="compositionally biased region" description="Polar residues" evidence="1">
    <location>
        <begin position="213"/>
        <end position="224"/>
    </location>
</feature>
<feature type="compositionally biased region" description="Low complexity" evidence="1">
    <location>
        <begin position="195"/>
        <end position="207"/>
    </location>
</feature>
<evidence type="ECO:0000313" key="3">
    <source>
        <dbReference type="Proteomes" id="UP000297245"/>
    </source>
</evidence>